<dbReference type="AlphaFoldDB" id="A0A8X7BDG4"/>
<dbReference type="Proteomes" id="UP000887159">
    <property type="component" value="Unassembled WGS sequence"/>
</dbReference>
<gene>
    <name evidence="1" type="primary">NCL1_32332</name>
    <name evidence="1" type="ORF">TNCV_2070281</name>
</gene>
<evidence type="ECO:0000313" key="2">
    <source>
        <dbReference type="Proteomes" id="UP000887159"/>
    </source>
</evidence>
<organism evidence="1 2">
    <name type="scientific">Trichonephila clavipes</name>
    <name type="common">Golden silk orbweaver</name>
    <name type="synonym">Nephila clavipes</name>
    <dbReference type="NCBI Taxonomy" id="2585209"/>
    <lineage>
        <taxon>Eukaryota</taxon>
        <taxon>Metazoa</taxon>
        <taxon>Ecdysozoa</taxon>
        <taxon>Arthropoda</taxon>
        <taxon>Chelicerata</taxon>
        <taxon>Arachnida</taxon>
        <taxon>Araneae</taxon>
        <taxon>Araneomorphae</taxon>
        <taxon>Entelegynae</taxon>
        <taxon>Araneoidea</taxon>
        <taxon>Nephilidae</taxon>
        <taxon>Trichonephila</taxon>
    </lineage>
</organism>
<proteinExistence type="predicted"/>
<reference evidence="1" key="1">
    <citation type="submission" date="2020-08" db="EMBL/GenBank/DDBJ databases">
        <title>Multicomponent nature underlies the extraordinary mechanical properties of spider dragline silk.</title>
        <authorList>
            <person name="Kono N."/>
            <person name="Nakamura H."/>
            <person name="Mori M."/>
            <person name="Yoshida Y."/>
            <person name="Ohtoshi R."/>
            <person name="Malay A.D."/>
            <person name="Moran D.A.P."/>
            <person name="Tomita M."/>
            <person name="Numata K."/>
            <person name="Arakawa K."/>
        </authorList>
    </citation>
    <scope>NUCLEOTIDE SEQUENCE</scope>
</reference>
<name>A0A8X7BDG4_TRICX</name>
<sequence>MEVTRIEQRAYIKIATLRTRNSPCDFDLIPKIKEPIRGRWFATRVHIANAARQQVTRFTHGVENAELMFFSGSNIVGRV</sequence>
<comment type="caution">
    <text evidence="1">The sequence shown here is derived from an EMBL/GenBank/DDBJ whole genome shotgun (WGS) entry which is preliminary data.</text>
</comment>
<protein>
    <submittedName>
        <fullName evidence="1">Uncharacterized protein</fullName>
    </submittedName>
</protein>
<evidence type="ECO:0000313" key="1">
    <source>
        <dbReference type="EMBL" id="GFY27408.1"/>
    </source>
</evidence>
<accession>A0A8X7BDG4</accession>
<keyword evidence="2" id="KW-1185">Reference proteome</keyword>
<dbReference type="EMBL" id="BMAU01021379">
    <property type="protein sequence ID" value="GFY27408.1"/>
    <property type="molecule type" value="Genomic_DNA"/>
</dbReference>